<dbReference type="RefSeq" id="WP_143556677.1">
    <property type="nucleotide sequence ID" value="NZ_PDJG01000001.1"/>
</dbReference>
<dbReference type="InterPro" id="IPR050625">
    <property type="entry name" value="ParA/MinD_ATPase"/>
</dbReference>
<dbReference type="GO" id="GO:0005829">
    <property type="term" value="C:cytosol"/>
    <property type="evidence" value="ECO:0007669"/>
    <property type="project" value="TreeGrafter"/>
</dbReference>
<dbReference type="InterPro" id="IPR027417">
    <property type="entry name" value="P-loop_NTPase"/>
</dbReference>
<evidence type="ECO:0000313" key="5">
    <source>
        <dbReference type="Proteomes" id="UP000225548"/>
    </source>
</evidence>
<feature type="region of interest" description="Disordered" evidence="3">
    <location>
        <begin position="471"/>
        <end position="496"/>
    </location>
</feature>
<feature type="compositionally biased region" description="Basic and acidic residues" evidence="3">
    <location>
        <begin position="134"/>
        <end position="170"/>
    </location>
</feature>
<evidence type="ECO:0000256" key="1">
    <source>
        <dbReference type="ARBA" id="ARBA00022741"/>
    </source>
</evidence>
<keyword evidence="4" id="KW-0966">Cell projection</keyword>
<dbReference type="GO" id="GO:0009898">
    <property type="term" value="C:cytoplasmic side of plasma membrane"/>
    <property type="evidence" value="ECO:0007669"/>
    <property type="project" value="TreeGrafter"/>
</dbReference>
<dbReference type="Gene3D" id="3.40.50.300">
    <property type="entry name" value="P-loop containing nucleotide triphosphate hydrolases"/>
    <property type="match status" value="1"/>
</dbReference>
<keyword evidence="1" id="KW-0547">Nucleotide-binding</keyword>
<proteinExistence type="predicted"/>
<accession>A0A2A9E2Z7</accession>
<protein>
    <submittedName>
        <fullName evidence="4">MinD-like ATPase involved in chromosome partitioning or flagellar assembly</fullName>
    </submittedName>
</protein>
<comment type="caution">
    <text evidence="4">The sequence shown here is derived from an EMBL/GenBank/DDBJ whole genome shotgun (WGS) entry which is preliminary data.</text>
</comment>
<feature type="region of interest" description="Disordered" evidence="3">
    <location>
        <begin position="213"/>
        <end position="233"/>
    </location>
</feature>
<gene>
    <name evidence="4" type="ORF">ATL42_0419</name>
</gene>
<reference evidence="4 5" key="1">
    <citation type="submission" date="2017-10" db="EMBL/GenBank/DDBJ databases">
        <title>Sequencing the genomes of 1000 actinobacteria strains.</title>
        <authorList>
            <person name="Klenk H.-P."/>
        </authorList>
    </citation>
    <scope>NUCLEOTIDE SEQUENCE [LARGE SCALE GENOMIC DNA]</scope>
    <source>
        <strain evidence="4 5">DSM 18966</strain>
    </source>
</reference>
<feature type="region of interest" description="Disordered" evidence="3">
    <location>
        <begin position="131"/>
        <end position="191"/>
    </location>
</feature>
<dbReference type="Proteomes" id="UP000225548">
    <property type="component" value="Unassembled WGS sequence"/>
</dbReference>
<dbReference type="OrthoDB" id="3217709at2"/>
<sequence length="496" mass="51105">MSPGAFDQPESPARRESTVLCSVRGALEGHVVGILATAADLNVTRRCADVAELLAASASGLGMVAVVSGDLVGLDRAVVAALHTDGVRVIGILDTTDDSQAERMAALGVDAVLDAGLVAETLVSSVRALASTTVRHEEPSPSFDRRGTADGWGSERADDAWGRPSPHQDDDAQATDPRPGRRGRIVAVWGPTGAPGRSTIAFNIASELVTTAKSRRSAKGGRARAAAEGEDVGASGRETSLLVDADTYSGSLAQIAGLLDESSGIAAACRAVGQGALDPALLARLSPEISPRLRVLTGIARASRWPEVSEVALDVVWEGCREIADWTVVDCGFSVERDEMLSYDTRAPQRNGATLSALGAADVVVVVGGADPVGVQRLVRALDDLRESGAADTAERIVVVNRVRASAAGANPSSALRDALYRYASVNDAVLVPDDQPACDGALLAGRTLAEHAPASAPRRAIRSLADRVRATAAPSDGATPEKQGATSPAGRPVAH</sequence>
<keyword evidence="4" id="KW-0282">Flagellum</keyword>
<evidence type="ECO:0000313" key="4">
    <source>
        <dbReference type="EMBL" id="PFG32579.1"/>
    </source>
</evidence>
<keyword evidence="4" id="KW-0969">Cilium</keyword>
<dbReference type="PANTHER" id="PTHR43384:SF6">
    <property type="entry name" value="SEPTUM SITE-DETERMINING PROTEIN MIND HOMOLOG, CHLOROPLASTIC"/>
    <property type="match status" value="1"/>
</dbReference>
<keyword evidence="2" id="KW-0067">ATP-binding</keyword>
<evidence type="ECO:0000256" key="3">
    <source>
        <dbReference type="SAM" id="MobiDB-lite"/>
    </source>
</evidence>
<dbReference type="GO" id="GO:0051782">
    <property type="term" value="P:negative regulation of cell division"/>
    <property type="evidence" value="ECO:0007669"/>
    <property type="project" value="TreeGrafter"/>
</dbReference>
<evidence type="ECO:0000256" key="2">
    <source>
        <dbReference type="ARBA" id="ARBA00022840"/>
    </source>
</evidence>
<keyword evidence="5" id="KW-1185">Reference proteome</keyword>
<feature type="compositionally biased region" description="Basic residues" evidence="3">
    <location>
        <begin position="213"/>
        <end position="222"/>
    </location>
</feature>
<name>A0A2A9E2Z7_9MICO</name>
<dbReference type="PANTHER" id="PTHR43384">
    <property type="entry name" value="SEPTUM SITE-DETERMINING PROTEIN MIND HOMOLOG, CHLOROPLASTIC-RELATED"/>
    <property type="match status" value="1"/>
</dbReference>
<organism evidence="4 5">
    <name type="scientific">Sanguibacter antarcticus</name>
    <dbReference type="NCBI Taxonomy" id="372484"/>
    <lineage>
        <taxon>Bacteria</taxon>
        <taxon>Bacillati</taxon>
        <taxon>Actinomycetota</taxon>
        <taxon>Actinomycetes</taxon>
        <taxon>Micrococcales</taxon>
        <taxon>Sanguibacteraceae</taxon>
        <taxon>Sanguibacter</taxon>
    </lineage>
</organism>
<dbReference type="SUPFAM" id="SSF52540">
    <property type="entry name" value="P-loop containing nucleoside triphosphate hydrolases"/>
    <property type="match status" value="1"/>
</dbReference>
<dbReference type="EMBL" id="PDJG01000001">
    <property type="protein sequence ID" value="PFG32579.1"/>
    <property type="molecule type" value="Genomic_DNA"/>
</dbReference>
<dbReference type="GO" id="GO:0016887">
    <property type="term" value="F:ATP hydrolysis activity"/>
    <property type="evidence" value="ECO:0007669"/>
    <property type="project" value="TreeGrafter"/>
</dbReference>
<dbReference type="AlphaFoldDB" id="A0A2A9E2Z7"/>
<dbReference type="GO" id="GO:0005524">
    <property type="term" value="F:ATP binding"/>
    <property type="evidence" value="ECO:0007669"/>
    <property type="project" value="UniProtKB-KW"/>
</dbReference>